<sequence length="1639" mass="186189">MARSETYKSGRNRINQQVKIMLWKSLIVRRNHISELLCEFLIPLTISIIFVIVLIRLGSLPSSTTSRVPAQTFPDPSFNFDPSIFGFSNILYAPNDEKTVNRMTMIEKKLSMTGIRPTFANFSTSEDLYSEYLKMIAIDPNALIFGVLFDQEKANNPAFTYTIRSRMPHWLKTTFCVKTNSYPCVEAPYNTFSNLQTLVNLAYLTEKFPEIELDMTKVLSSGLVKGYRFPYPSHTTASDNLSDLTPWVLVFGFIISYVFIIKRITSEKSNQIREMYRITGLMDWIYWFAHLADHYAIFLVQALIVTGLFTMKIINGNACVFNYSSYSLVFFITALWGLNFTLSALALSIPFNRPISAVVFGALFWTLQIVPAYYIDPATNPLVDVIETRELRFISCFLPNMALTLAIRVIQQKEIYGYGATWSNLFEPASVFGELSLGIIIIILFVTSLMYIPLIYYLEKVIPSQYGISKPWLFPLHALFRYKTNKKTKREEPLDWDHDNFEPLAPSDEVKISIRKVLKEFDTSNPPSIAVNNVSLDIPHHQITMLLGENGAGKTTLMSIIIGLIPPTSGSVIIDGHDILEETADARRNLSFCPQANVLQPELSVENHLMLYGAIKGVPMSKLSDEVTRIVEDIKLNNFRHLKPNSLSGGMRRRLNLGIALIGDSEIIILDEPTAGLDPGSRRDVWNILNEIKSRKTVIMTTHFIEEADAIGERVAIMRKGKLACFGSPMYLKRLFGTGYELRVAKSEESSVQDLTAIMQTHFPGAKNTYAVEGEVIYSLPQEHANSNVFHIFFQDLEERKDELKISSWGLSYTTLEEVFIRVVDTEVAQLNHTGSQLFKSNNQLNSDATNSLPAQTNSEQMSAKDYLHPTIFFVAGLCLFFLRIKALLIKRFNYSKRYWKIILFQIFIPTVLFAVIMLLDQKIVGMVTLFKQTVQLSLQHLYGSTNALYSNPSGDATIFGEKFGEVLSAEYAKITYLNSTTSVDDYMLKLGDLLQPIISTAVRPHLWSLLVQITMPFLAASHILVPIHERSSKAKLLQIMTGLHPIMYWISHFIFDMMIHIICTLCIFTVVLTLDFQLIFHNDLNIQMAFLLSLITSGVASIPLAYVFSFLFDRPSIGYSFLVLLFLVFGVMTAIINFIIESLVPKIVSHSFKQIFDIIVAFFPLHAMTMAIVKAFSIALESKVCSQVMPKLLEVQCVNATYSETDMTYRCCPKICEKTDDCFEYRDALSWKYGVLPRLLQLIGEAAIFSMVLLILEIYYDRLEWVNDIKEVLLTKLSFHTSYADEDPRRRNIESEDSDVTAERHRVYSERNGASPDQDILSVIDLKKQYRKFRAVEGLTFGVRQNECFGLLGINGAGKSTTFKMLVGDIRPTSGNAYIGELDIMHSKRGYQQSIGYCPQYDALIDLLTGREMLYLFARLRGLEEKCIPVVVNQLISDVDLQFHADKVTGCYSGGNKRKLSLAMALVGAPRVVFLDEPSAGVDAANRRRMWTVLSAVRERGCCLVLTSHSMEECETLCSRIAIMVSGEFKCLGSLQHLRHKFGQGFSLYIKIKVDKIMDPDYLVEVRRVVESKLHAELKQHHFVNLFYHIPDKSLKWSYLFETMETIKETYQLENFIISDTSLEQIFLAFSSKQISTD</sequence>
<evidence type="ECO:0000259" key="8">
    <source>
        <dbReference type="PROSITE" id="PS50893"/>
    </source>
</evidence>
<keyword evidence="3" id="KW-0547">Nucleotide-binding</keyword>
<evidence type="ECO:0000256" key="3">
    <source>
        <dbReference type="ARBA" id="ARBA00022741"/>
    </source>
</evidence>
<dbReference type="PROSITE" id="PS50893">
    <property type="entry name" value="ABC_TRANSPORTER_2"/>
    <property type="match status" value="2"/>
</dbReference>
<dbReference type="GO" id="GO:0140359">
    <property type="term" value="F:ABC-type transporter activity"/>
    <property type="evidence" value="ECO:0007669"/>
    <property type="project" value="InterPro"/>
</dbReference>
<dbReference type="FunFam" id="3.40.50.300:FF:002470">
    <property type="entry name" value="ABC transporter, putative"/>
    <property type="match status" value="1"/>
</dbReference>
<name>T1JTR1_TETUR</name>
<reference evidence="9" key="2">
    <citation type="submission" date="2015-06" db="UniProtKB">
        <authorList>
            <consortium name="EnsemblMetazoa"/>
        </authorList>
    </citation>
    <scope>IDENTIFICATION</scope>
</reference>
<proteinExistence type="predicted"/>
<evidence type="ECO:0000313" key="9">
    <source>
        <dbReference type="EnsemblMetazoa" id="tetur01g15090.1"/>
    </source>
</evidence>
<accession>T1JTR1</accession>
<feature type="transmembrane region" description="Helical" evidence="7">
    <location>
        <begin position="323"/>
        <end position="347"/>
    </location>
</feature>
<dbReference type="HOGENOM" id="CLU_000604_19_1_1"/>
<keyword evidence="4" id="KW-0067">ATP-binding</keyword>
<feature type="transmembrane region" description="Helical" evidence="7">
    <location>
        <begin position="1047"/>
        <end position="1075"/>
    </location>
</feature>
<dbReference type="InterPro" id="IPR013525">
    <property type="entry name" value="ABC2_TM"/>
</dbReference>
<dbReference type="CDD" id="cd03263">
    <property type="entry name" value="ABC_subfamily_A"/>
    <property type="match status" value="2"/>
</dbReference>
<feature type="transmembrane region" description="Helical" evidence="7">
    <location>
        <begin position="1240"/>
        <end position="1261"/>
    </location>
</feature>
<feature type="transmembrane region" description="Helical" evidence="7">
    <location>
        <begin position="36"/>
        <end position="57"/>
    </location>
</feature>
<dbReference type="Pfam" id="PF00005">
    <property type="entry name" value="ABC_tran"/>
    <property type="match status" value="2"/>
</dbReference>
<keyword evidence="5 7" id="KW-1133">Transmembrane helix</keyword>
<feature type="transmembrane region" description="Helical" evidence="7">
    <location>
        <begin position="1087"/>
        <end position="1113"/>
    </location>
</feature>
<feature type="transmembrane region" description="Helical" evidence="7">
    <location>
        <begin position="285"/>
        <end position="311"/>
    </location>
</feature>
<dbReference type="Pfam" id="PF12698">
    <property type="entry name" value="ABC2_membrane_3"/>
    <property type="match status" value="1"/>
</dbReference>
<dbReference type="InterPro" id="IPR027417">
    <property type="entry name" value="P-loop_NTPase"/>
</dbReference>
<evidence type="ECO:0000256" key="2">
    <source>
        <dbReference type="ARBA" id="ARBA00022692"/>
    </source>
</evidence>
<dbReference type="SUPFAM" id="SSF52540">
    <property type="entry name" value="P-loop containing nucleoside triphosphate hydrolases"/>
    <property type="match status" value="2"/>
</dbReference>
<evidence type="ECO:0000256" key="4">
    <source>
        <dbReference type="ARBA" id="ARBA00022840"/>
    </source>
</evidence>
<evidence type="ECO:0000256" key="5">
    <source>
        <dbReference type="ARBA" id="ARBA00022989"/>
    </source>
</evidence>
<evidence type="ECO:0000313" key="10">
    <source>
        <dbReference type="Proteomes" id="UP000015104"/>
    </source>
</evidence>
<protein>
    <recommendedName>
        <fullName evidence="8">ABC transporter domain-containing protein</fullName>
    </recommendedName>
</protein>
<dbReference type="Pfam" id="PF23321">
    <property type="entry name" value="R1_ABCA1"/>
    <property type="match status" value="1"/>
</dbReference>
<dbReference type="EnsemblMetazoa" id="tetur01g15090.1">
    <property type="protein sequence ID" value="tetur01g15090.1"/>
    <property type="gene ID" value="tetur01g15090"/>
</dbReference>
<feature type="transmembrane region" description="Helical" evidence="7">
    <location>
        <begin position="391"/>
        <end position="410"/>
    </location>
</feature>
<reference evidence="10" key="1">
    <citation type="submission" date="2011-08" db="EMBL/GenBank/DDBJ databases">
        <authorList>
            <person name="Rombauts S."/>
        </authorList>
    </citation>
    <scope>NUCLEOTIDE SEQUENCE</scope>
    <source>
        <strain evidence="10">London</strain>
    </source>
</reference>
<keyword evidence="6 7" id="KW-0472">Membrane</keyword>
<feature type="transmembrane region" description="Helical" evidence="7">
    <location>
        <begin position="899"/>
        <end position="920"/>
    </location>
</feature>
<feature type="transmembrane region" description="Helical" evidence="7">
    <location>
        <begin position="1007"/>
        <end position="1026"/>
    </location>
</feature>
<dbReference type="InterPro" id="IPR003439">
    <property type="entry name" value="ABC_transporter-like_ATP-bd"/>
</dbReference>
<feature type="domain" description="ABC transporter" evidence="8">
    <location>
        <begin position="1322"/>
        <end position="1552"/>
    </location>
</feature>
<dbReference type="InterPro" id="IPR017871">
    <property type="entry name" value="ABC_transporter-like_CS"/>
</dbReference>
<dbReference type="InterPro" id="IPR026082">
    <property type="entry name" value="ABCA"/>
</dbReference>
<dbReference type="GO" id="GO:0016020">
    <property type="term" value="C:membrane"/>
    <property type="evidence" value="ECO:0007669"/>
    <property type="project" value="UniProtKB-SubCell"/>
</dbReference>
<organism evidence="9 10">
    <name type="scientific">Tetranychus urticae</name>
    <name type="common">Two-spotted spider mite</name>
    <dbReference type="NCBI Taxonomy" id="32264"/>
    <lineage>
        <taxon>Eukaryota</taxon>
        <taxon>Metazoa</taxon>
        <taxon>Ecdysozoa</taxon>
        <taxon>Arthropoda</taxon>
        <taxon>Chelicerata</taxon>
        <taxon>Arachnida</taxon>
        <taxon>Acari</taxon>
        <taxon>Acariformes</taxon>
        <taxon>Trombidiformes</taxon>
        <taxon>Prostigmata</taxon>
        <taxon>Eleutherengona</taxon>
        <taxon>Raphignathae</taxon>
        <taxon>Tetranychoidea</taxon>
        <taxon>Tetranychidae</taxon>
        <taxon>Tetranychus</taxon>
    </lineage>
</organism>
<feature type="transmembrane region" description="Helical" evidence="7">
    <location>
        <begin position="354"/>
        <end position="375"/>
    </location>
</feature>
<dbReference type="Proteomes" id="UP000015104">
    <property type="component" value="Unassembled WGS sequence"/>
</dbReference>
<evidence type="ECO:0000256" key="1">
    <source>
        <dbReference type="ARBA" id="ARBA00004141"/>
    </source>
</evidence>
<feature type="transmembrane region" description="Helical" evidence="7">
    <location>
        <begin position="867"/>
        <end position="887"/>
    </location>
</feature>
<dbReference type="PANTHER" id="PTHR19229:SF250">
    <property type="entry name" value="ABC TRANSPORTER DOMAIN-CONTAINING PROTEIN-RELATED"/>
    <property type="match status" value="1"/>
</dbReference>
<dbReference type="GO" id="GO:0005319">
    <property type="term" value="F:lipid transporter activity"/>
    <property type="evidence" value="ECO:0007669"/>
    <property type="project" value="TreeGrafter"/>
</dbReference>
<feature type="domain" description="ABC transporter" evidence="8">
    <location>
        <begin position="512"/>
        <end position="745"/>
    </location>
</feature>
<dbReference type="GO" id="GO:0016887">
    <property type="term" value="F:ATP hydrolysis activity"/>
    <property type="evidence" value="ECO:0007669"/>
    <property type="project" value="InterPro"/>
</dbReference>
<comment type="subcellular location">
    <subcellularLocation>
        <location evidence="1">Membrane</location>
        <topology evidence="1">Multi-pass membrane protein</topology>
    </subcellularLocation>
</comment>
<feature type="transmembrane region" description="Helical" evidence="7">
    <location>
        <begin position="431"/>
        <end position="458"/>
    </location>
</feature>
<dbReference type="SMART" id="SM00382">
    <property type="entry name" value="AAA"/>
    <property type="match status" value="2"/>
</dbReference>
<dbReference type="Gene3D" id="3.40.50.300">
    <property type="entry name" value="P-loop containing nucleotide triphosphate hydrolases"/>
    <property type="match status" value="2"/>
</dbReference>
<dbReference type="InterPro" id="IPR056264">
    <property type="entry name" value="R2_ABCA1-4-like"/>
</dbReference>
<dbReference type="EMBL" id="CAEY01000484">
    <property type="status" value="NOT_ANNOTATED_CDS"/>
    <property type="molecule type" value="Genomic_DNA"/>
</dbReference>
<dbReference type="GO" id="GO:0005524">
    <property type="term" value="F:ATP binding"/>
    <property type="evidence" value="ECO:0007669"/>
    <property type="project" value="UniProtKB-KW"/>
</dbReference>
<feature type="transmembrane region" description="Helical" evidence="7">
    <location>
        <begin position="1120"/>
        <end position="1141"/>
    </location>
</feature>
<dbReference type="PROSITE" id="PS00211">
    <property type="entry name" value="ABC_TRANSPORTER_1"/>
    <property type="match status" value="2"/>
</dbReference>
<keyword evidence="2 7" id="KW-0812">Transmembrane</keyword>
<dbReference type="InterPro" id="IPR003593">
    <property type="entry name" value="AAA+_ATPase"/>
</dbReference>
<dbReference type="PANTHER" id="PTHR19229">
    <property type="entry name" value="ATP-BINDING CASSETTE TRANSPORTER SUBFAMILY A ABCA"/>
    <property type="match status" value="1"/>
</dbReference>
<evidence type="ECO:0000256" key="6">
    <source>
        <dbReference type="ARBA" id="ARBA00023136"/>
    </source>
</evidence>
<evidence type="ECO:0000256" key="7">
    <source>
        <dbReference type="SAM" id="Phobius"/>
    </source>
</evidence>
<dbReference type="FunFam" id="3.40.50.300:FF:000933">
    <property type="entry name" value="ABC transporter A family member 7"/>
    <property type="match status" value="1"/>
</dbReference>
<feature type="transmembrane region" description="Helical" evidence="7">
    <location>
        <begin position="1153"/>
        <end position="1174"/>
    </location>
</feature>
<feature type="transmembrane region" description="Helical" evidence="7">
    <location>
        <begin position="244"/>
        <end position="264"/>
    </location>
</feature>
<dbReference type="eggNOG" id="KOG0059">
    <property type="taxonomic scope" value="Eukaryota"/>
</dbReference>
<keyword evidence="10" id="KW-1185">Reference proteome</keyword>